<evidence type="ECO:0000313" key="2">
    <source>
        <dbReference type="EMBL" id="GAG18109.1"/>
    </source>
</evidence>
<dbReference type="InterPro" id="IPR029045">
    <property type="entry name" value="ClpP/crotonase-like_dom_sf"/>
</dbReference>
<name>X0VII5_9ZZZZ</name>
<dbReference type="SUPFAM" id="SSF52096">
    <property type="entry name" value="ClpP/crotonase"/>
    <property type="match status" value="1"/>
</dbReference>
<gene>
    <name evidence="2" type="ORF">S01H1_60122</name>
</gene>
<comment type="similarity">
    <text evidence="1">Belongs to the enoyl-CoA hydratase/isomerase family.</text>
</comment>
<accession>X0VII5</accession>
<dbReference type="EMBL" id="BARS01039367">
    <property type="protein sequence ID" value="GAG18109.1"/>
    <property type="molecule type" value="Genomic_DNA"/>
</dbReference>
<evidence type="ECO:0000256" key="1">
    <source>
        <dbReference type="ARBA" id="ARBA00005254"/>
    </source>
</evidence>
<dbReference type="InterPro" id="IPR001753">
    <property type="entry name" value="Enoyl-CoA_hydra/iso"/>
</dbReference>
<comment type="caution">
    <text evidence="2">The sequence shown here is derived from an EMBL/GenBank/DDBJ whole genome shotgun (WGS) entry which is preliminary data.</text>
</comment>
<feature type="non-terminal residue" evidence="2">
    <location>
        <position position="92"/>
    </location>
</feature>
<reference evidence="2" key="1">
    <citation type="journal article" date="2014" name="Front. Microbiol.">
        <title>High frequency of phylogenetically diverse reductive dehalogenase-homologous genes in deep subseafloor sedimentary metagenomes.</title>
        <authorList>
            <person name="Kawai M."/>
            <person name="Futagami T."/>
            <person name="Toyoda A."/>
            <person name="Takaki Y."/>
            <person name="Nishi S."/>
            <person name="Hori S."/>
            <person name="Arai W."/>
            <person name="Tsubouchi T."/>
            <person name="Morono Y."/>
            <person name="Uchiyama I."/>
            <person name="Ito T."/>
            <person name="Fujiyama A."/>
            <person name="Inagaki F."/>
            <person name="Takami H."/>
        </authorList>
    </citation>
    <scope>NUCLEOTIDE SEQUENCE</scope>
    <source>
        <strain evidence="2">Expedition CK06-06</strain>
    </source>
</reference>
<evidence type="ECO:0008006" key="3">
    <source>
        <dbReference type="Google" id="ProtNLM"/>
    </source>
</evidence>
<dbReference type="AlphaFoldDB" id="X0VII5"/>
<dbReference type="PANTHER" id="PTHR43802">
    <property type="entry name" value="ENOYL-COA HYDRATASE"/>
    <property type="match status" value="1"/>
</dbReference>
<dbReference type="PANTHER" id="PTHR43802:SF1">
    <property type="entry name" value="IP11341P-RELATED"/>
    <property type="match status" value="1"/>
</dbReference>
<protein>
    <recommendedName>
        <fullName evidence="3">Enoyl-CoA hydratase/isomerase family protein</fullName>
    </recommendedName>
</protein>
<dbReference type="CDD" id="cd06558">
    <property type="entry name" value="crotonase-like"/>
    <property type="match status" value="1"/>
</dbReference>
<dbReference type="Pfam" id="PF00378">
    <property type="entry name" value="ECH_1"/>
    <property type="match status" value="1"/>
</dbReference>
<sequence>MVTNTESPKVGAPKPYQTIIYEKKPPIAYIILNRPEKLNAISEQMRMELRDALGDAGWDDPAIRVIVIKGAGRGFSAGWDLSEGPDRRENLM</sequence>
<dbReference type="Gene3D" id="3.90.226.10">
    <property type="entry name" value="2-enoyl-CoA Hydratase, Chain A, domain 1"/>
    <property type="match status" value="1"/>
</dbReference>
<organism evidence="2">
    <name type="scientific">marine sediment metagenome</name>
    <dbReference type="NCBI Taxonomy" id="412755"/>
    <lineage>
        <taxon>unclassified sequences</taxon>
        <taxon>metagenomes</taxon>
        <taxon>ecological metagenomes</taxon>
    </lineage>
</organism>
<proteinExistence type="inferred from homology"/>